<dbReference type="RefSeq" id="WP_067562336.1">
    <property type="nucleotide sequence ID" value="NZ_LSUQ01000009.1"/>
</dbReference>
<dbReference type="Proteomes" id="UP000077421">
    <property type="component" value="Unassembled WGS sequence"/>
</dbReference>
<proteinExistence type="predicted"/>
<dbReference type="PROSITE" id="PS51257">
    <property type="entry name" value="PROKAR_LIPOPROTEIN"/>
    <property type="match status" value="1"/>
</dbReference>
<dbReference type="EMBL" id="MWPS01000027">
    <property type="protein sequence ID" value="OPG15468.1"/>
    <property type="molecule type" value="Genomic_DNA"/>
</dbReference>
<evidence type="ECO:0000256" key="1">
    <source>
        <dbReference type="SAM" id="SignalP"/>
    </source>
</evidence>
<sequence length="163" mass="18341">MNKRLIALGITAVIVLSLVGCSTEQNTSQVKNNTTKQMTVKIDSSLAMLQDNYFQANATVDKFLNDWLTLDGKDGIALLNSKAKQGKSAAQLEHYFTFVPPGHESYEVVGYRKVSNNEYQFYVWMYGTAMGLYGSNGRPRTNPEFITVIKQNNKWSINNLPNF</sequence>
<organism evidence="2 4">
    <name type="scientific">Ferroacidibacillus organovorans</name>
    <dbReference type="NCBI Taxonomy" id="1765683"/>
    <lineage>
        <taxon>Bacteria</taxon>
        <taxon>Bacillati</taxon>
        <taxon>Bacillota</taxon>
        <taxon>Bacilli</taxon>
        <taxon>Bacillales</taxon>
        <taxon>Alicyclobacillaceae</taxon>
        <taxon>Ferroacidibacillus</taxon>
    </lineage>
</organism>
<gene>
    <name evidence="2" type="ORF">AYW79_04730</name>
    <name evidence="3" type="ORF">B2M26_10285</name>
</gene>
<evidence type="ECO:0000313" key="3">
    <source>
        <dbReference type="EMBL" id="OPG15468.1"/>
    </source>
</evidence>
<feature type="chain" id="PRO_5038212700" description="DUF4829 domain-containing protein" evidence="1">
    <location>
        <begin position="23"/>
        <end position="163"/>
    </location>
</feature>
<dbReference type="EMBL" id="LSUQ01000009">
    <property type="protein sequence ID" value="OAG94497.1"/>
    <property type="molecule type" value="Genomic_DNA"/>
</dbReference>
<dbReference type="AlphaFoldDB" id="A0A162S1S5"/>
<dbReference type="STRING" id="1765683.B2M26_10285"/>
<accession>A0A162S1S5</accession>
<reference evidence="2 4" key="1">
    <citation type="submission" date="2016-02" db="EMBL/GenBank/DDBJ databases">
        <title>Draft genome sequence of Acidibacillus ferrooxidans SLC66.</title>
        <authorList>
            <person name="Oliveira G."/>
            <person name="Nancucheo I."/>
            <person name="Dall'Agnol H."/>
            <person name="Johnson B."/>
            <person name="Oliveira R."/>
            <person name="Nunes G.L."/>
            <person name="Tzotzos G."/>
            <person name="Orellana S.C."/>
            <person name="Salim A.C."/>
            <person name="Araujo F.M."/>
        </authorList>
    </citation>
    <scope>NUCLEOTIDE SEQUENCE [LARGE SCALE GENOMIC DNA]</scope>
    <source>
        <strain evidence="2 4">SLC66</strain>
    </source>
</reference>
<feature type="signal peptide" evidence="1">
    <location>
        <begin position="1"/>
        <end position="22"/>
    </location>
</feature>
<evidence type="ECO:0000313" key="5">
    <source>
        <dbReference type="Proteomes" id="UP000190229"/>
    </source>
</evidence>
<evidence type="ECO:0008006" key="6">
    <source>
        <dbReference type="Google" id="ProtNLM"/>
    </source>
</evidence>
<comment type="caution">
    <text evidence="2">The sequence shown here is derived from an EMBL/GenBank/DDBJ whole genome shotgun (WGS) entry which is preliminary data.</text>
</comment>
<reference evidence="3 5" key="2">
    <citation type="submission" date="2017-02" db="EMBL/GenBank/DDBJ databases">
        <title>Draft genome of Acidibacillus ferrooxidans Huett2.</title>
        <authorList>
            <person name="Schopf S."/>
        </authorList>
    </citation>
    <scope>NUCLEOTIDE SEQUENCE [LARGE SCALE GENOMIC DNA]</scope>
    <source>
        <strain evidence="3 5">Huett2</strain>
    </source>
</reference>
<evidence type="ECO:0000313" key="2">
    <source>
        <dbReference type="EMBL" id="OAG94497.1"/>
    </source>
</evidence>
<keyword evidence="5" id="KW-1185">Reference proteome</keyword>
<dbReference type="Proteomes" id="UP000190229">
    <property type="component" value="Unassembled WGS sequence"/>
</dbReference>
<name>A0A162S1S5_9BACL</name>
<protein>
    <recommendedName>
        <fullName evidence="6">DUF4829 domain-containing protein</fullName>
    </recommendedName>
</protein>
<evidence type="ECO:0000313" key="4">
    <source>
        <dbReference type="Proteomes" id="UP000077421"/>
    </source>
</evidence>
<keyword evidence="1" id="KW-0732">Signal</keyword>